<dbReference type="Gene3D" id="2.30.110.10">
    <property type="entry name" value="Electron Transport, Fmn-binding Protein, Chain A"/>
    <property type="match status" value="1"/>
</dbReference>
<dbReference type="InterPro" id="IPR002563">
    <property type="entry name" value="Flavin_Rdtase-like_dom"/>
</dbReference>
<evidence type="ECO:0000313" key="5">
    <source>
        <dbReference type="EMBL" id="MFC0222050.1"/>
    </source>
</evidence>
<comment type="caution">
    <text evidence="5">The sequence shown here is derived from an EMBL/GenBank/DDBJ whole genome shotgun (WGS) entry which is preliminary data.</text>
</comment>
<proteinExistence type="inferred from homology"/>
<accession>A0ABV6DZA5</accession>
<evidence type="ECO:0000313" key="6">
    <source>
        <dbReference type="Proteomes" id="UP001589698"/>
    </source>
</evidence>
<feature type="region of interest" description="Disordered" evidence="3">
    <location>
        <begin position="172"/>
        <end position="210"/>
    </location>
</feature>
<dbReference type="RefSeq" id="WP_378517712.1">
    <property type="nucleotide sequence ID" value="NZ_JBHLXH010000001.1"/>
</dbReference>
<feature type="compositionally biased region" description="Low complexity" evidence="3">
    <location>
        <begin position="187"/>
        <end position="197"/>
    </location>
</feature>
<dbReference type="SMART" id="SM00903">
    <property type="entry name" value="Flavin_Reduct"/>
    <property type="match status" value="1"/>
</dbReference>
<keyword evidence="2 5" id="KW-0560">Oxidoreductase</keyword>
<dbReference type="InterPro" id="IPR012349">
    <property type="entry name" value="Split_barrel_FMN-bd"/>
</dbReference>
<dbReference type="InterPro" id="IPR050268">
    <property type="entry name" value="NADH-dep_flavin_reductase"/>
</dbReference>
<dbReference type="Proteomes" id="UP001589698">
    <property type="component" value="Unassembled WGS sequence"/>
</dbReference>
<gene>
    <name evidence="5" type="ORF">ACFFJG_06120</name>
</gene>
<evidence type="ECO:0000259" key="4">
    <source>
        <dbReference type="SMART" id="SM00903"/>
    </source>
</evidence>
<protein>
    <submittedName>
        <fullName evidence="5">Flavin reductase family protein</fullName>
        <ecNumber evidence="5">1.-.-.-</ecNumber>
    </submittedName>
</protein>
<name>A0ABV6DZA5_9ACTN</name>
<dbReference type="PANTHER" id="PTHR30466">
    <property type="entry name" value="FLAVIN REDUCTASE"/>
    <property type="match status" value="1"/>
</dbReference>
<dbReference type="SUPFAM" id="SSF50475">
    <property type="entry name" value="FMN-binding split barrel"/>
    <property type="match status" value="1"/>
</dbReference>
<dbReference type="Pfam" id="PF01613">
    <property type="entry name" value="Flavin_Reduct"/>
    <property type="match status" value="1"/>
</dbReference>
<feature type="domain" description="Flavin reductase like" evidence="4">
    <location>
        <begin position="20"/>
        <end position="163"/>
    </location>
</feature>
<sequence>MSPQPTPSRPLDQRTLRDAFGAFPSGVVAVAASVKGQLTGIAASSFTSVSIDPPLVSFSIATTSSTWPLLREAEHLGISVLADHHDVVCRQLAGPREERFTGLPFKVTGNGAVLLDEAVATYDCSVHEEVVAGDHVIVLLHVHEVGAGDGEHPLVFHRSAFAKLHRDDLDPSQLDGRINGAEVDRGATSTAPTASAASEDEAAKHAEDAA</sequence>
<evidence type="ECO:0000256" key="2">
    <source>
        <dbReference type="ARBA" id="ARBA00023002"/>
    </source>
</evidence>
<comment type="similarity">
    <text evidence="1">Belongs to the non-flavoprotein flavin reductase family.</text>
</comment>
<reference evidence="5 6" key="1">
    <citation type="submission" date="2024-09" db="EMBL/GenBank/DDBJ databases">
        <authorList>
            <person name="Sun Q."/>
            <person name="Mori K."/>
        </authorList>
    </citation>
    <scope>NUCLEOTIDE SEQUENCE [LARGE SCALE GENOMIC DNA]</scope>
    <source>
        <strain evidence="5 6">CCM 8654</strain>
    </source>
</reference>
<organism evidence="5 6">
    <name type="scientific">Nocardioides zeicaulis</name>
    <dbReference type="NCBI Taxonomy" id="1776857"/>
    <lineage>
        <taxon>Bacteria</taxon>
        <taxon>Bacillati</taxon>
        <taxon>Actinomycetota</taxon>
        <taxon>Actinomycetes</taxon>
        <taxon>Propionibacteriales</taxon>
        <taxon>Nocardioidaceae</taxon>
        <taxon>Nocardioides</taxon>
    </lineage>
</organism>
<evidence type="ECO:0000256" key="3">
    <source>
        <dbReference type="SAM" id="MobiDB-lite"/>
    </source>
</evidence>
<feature type="compositionally biased region" description="Basic and acidic residues" evidence="3">
    <location>
        <begin position="201"/>
        <end position="210"/>
    </location>
</feature>
<dbReference type="GO" id="GO:0016491">
    <property type="term" value="F:oxidoreductase activity"/>
    <property type="evidence" value="ECO:0007669"/>
    <property type="project" value="UniProtKB-KW"/>
</dbReference>
<evidence type="ECO:0000256" key="1">
    <source>
        <dbReference type="ARBA" id="ARBA00008898"/>
    </source>
</evidence>
<dbReference type="PANTHER" id="PTHR30466:SF11">
    <property type="entry name" value="FLAVIN-DEPENDENT MONOOXYGENASE, REDUCTASE SUBUNIT HSAB"/>
    <property type="match status" value="1"/>
</dbReference>
<dbReference type="EC" id="1.-.-.-" evidence="5"/>
<keyword evidence="6" id="KW-1185">Reference proteome</keyword>
<dbReference type="EMBL" id="JBHLXH010000001">
    <property type="protein sequence ID" value="MFC0222050.1"/>
    <property type="molecule type" value="Genomic_DNA"/>
</dbReference>